<dbReference type="EMBL" id="ACFY01000053">
    <property type="protein sequence ID" value="EEG94879.1"/>
    <property type="molecule type" value="Genomic_DNA"/>
</dbReference>
<reference evidence="1 2" key="1">
    <citation type="submission" date="2009-02" db="EMBL/GenBank/DDBJ databases">
        <authorList>
            <person name="Fulton L."/>
            <person name="Clifton S."/>
            <person name="Fulton B."/>
            <person name="Xu J."/>
            <person name="Minx P."/>
            <person name="Pepin K.H."/>
            <person name="Johnson M."/>
            <person name="Bhonagiri V."/>
            <person name="Nash W.E."/>
            <person name="Mardis E.R."/>
            <person name="Wilson R.K."/>
        </authorList>
    </citation>
    <scope>NUCLEOTIDE SEQUENCE [LARGE SCALE GENOMIC DNA]</scope>
    <source>
        <strain evidence="1 2">DSM 16841</strain>
    </source>
</reference>
<proteinExistence type="predicted"/>
<reference evidence="1 2" key="2">
    <citation type="submission" date="2009-03" db="EMBL/GenBank/DDBJ databases">
        <title>Draft genome sequence of Roseburia inulinivorans (DSM 16841).</title>
        <authorList>
            <person name="Sudarsanam P."/>
            <person name="Ley R."/>
            <person name="Guruge J."/>
            <person name="Turnbaugh P.J."/>
            <person name="Mahowald M."/>
            <person name="Liep D."/>
            <person name="Gordon J."/>
        </authorList>
    </citation>
    <scope>NUCLEOTIDE SEQUENCE [LARGE SCALE GENOMIC DNA]</scope>
    <source>
        <strain evidence="1 2">DSM 16841</strain>
    </source>
</reference>
<comment type="caution">
    <text evidence="1">The sequence shown here is derived from an EMBL/GenBank/DDBJ whole genome shotgun (WGS) entry which is preliminary data.</text>
</comment>
<dbReference type="AlphaFoldDB" id="C0FRE0"/>
<dbReference type="Proteomes" id="UP000003561">
    <property type="component" value="Unassembled WGS sequence"/>
</dbReference>
<sequence>MILFSSYLDVSVYFFFLAATTVPASSATIPASNNFFFNSLTSYPDTNQHS</sequence>
<protein>
    <submittedName>
        <fullName evidence="1">Uncharacterized protein</fullName>
    </submittedName>
</protein>
<feature type="non-terminal residue" evidence="1">
    <location>
        <position position="50"/>
    </location>
</feature>
<organism evidence="1 2">
    <name type="scientific">Roseburia inulinivorans DSM 16841</name>
    <dbReference type="NCBI Taxonomy" id="622312"/>
    <lineage>
        <taxon>Bacteria</taxon>
        <taxon>Bacillati</taxon>
        <taxon>Bacillota</taxon>
        <taxon>Clostridia</taxon>
        <taxon>Lachnospirales</taxon>
        <taxon>Lachnospiraceae</taxon>
        <taxon>Roseburia</taxon>
    </lineage>
</organism>
<evidence type="ECO:0000313" key="1">
    <source>
        <dbReference type="EMBL" id="EEG94879.1"/>
    </source>
</evidence>
<evidence type="ECO:0000313" key="2">
    <source>
        <dbReference type="Proteomes" id="UP000003561"/>
    </source>
</evidence>
<gene>
    <name evidence="1" type="ORF">ROSEINA2194_01293</name>
</gene>
<name>C0FRE0_9FIRM</name>
<accession>C0FRE0</accession>